<comment type="similarity">
    <text evidence="2">Belongs to the PPR family. P subfamily.</text>
</comment>
<comment type="caution">
    <text evidence="7">The sequence shown here is derived from an EMBL/GenBank/DDBJ whole genome shotgun (WGS) entry which is preliminary data.</text>
</comment>
<evidence type="ECO:0000313" key="8">
    <source>
        <dbReference type="Proteomes" id="UP000436088"/>
    </source>
</evidence>
<dbReference type="PANTHER" id="PTHR45717:SF8">
    <property type="entry name" value="OS01G0301000 PROTEIN"/>
    <property type="match status" value="1"/>
</dbReference>
<dbReference type="PANTHER" id="PTHR45717">
    <property type="entry name" value="OS12G0527900 PROTEIN"/>
    <property type="match status" value="1"/>
</dbReference>
<evidence type="ECO:0000256" key="1">
    <source>
        <dbReference type="ARBA" id="ARBA00004173"/>
    </source>
</evidence>
<reference evidence="7" key="1">
    <citation type="submission" date="2019-09" db="EMBL/GenBank/DDBJ databases">
        <title>Draft genome information of white flower Hibiscus syriacus.</title>
        <authorList>
            <person name="Kim Y.-M."/>
        </authorList>
    </citation>
    <scope>NUCLEOTIDE SEQUENCE [LARGE SCALE GENOMIC DNA]</scope>
    <source>
        <strain evidence="7">YM2019G1</strain>
    </source>
</reference>
<keyword evidence="4" id="KW-0809">Transit peptide</keyword>
<keyword evidence="3" id="KW-0677">Repeat</keyword>
<evidence type="ECO:0000256" key="6">
    <source>
        <dbReference type="PROSITE-ProRule" id="PRU00708"/>
    </source>
</evidence>
<evidence type="ECO:0000256" key="4">
    <source>
        <dbReference type="ARBA" id="ARBA00022946"/>
    </source>
</evidence>
<keyword evidence="8" id="KW-1185">Reference proteome</keyword>
<dbReference type="InterPro" id="IPR002885">
    <property type="entry name" value="PPR_rpt"/>
</dbReference>
<dbReference type="PROSITE" id="PS51375">
    <property type="entry name" value="PPR"/>
    <property type="match status" value="1"/>
</dbReference>
<dbReference type="InterPro" id="IPR011990">
    <property type="entry name" value="TPR-like_helical_dom_sf"/>
</dbReference>
<keyword evidence="5" id="KW-0496">Mitochondrion</keyword>
<dbReference type="GO" id="GO:0003729">
    <property type="term" value="F:mRNA binding"/>
    <property type="evidence" value="ECO:0007669"/>
    <property type="project" value="UniProtKB-ARBA"/>
</dbReference>
<dbReference type="SUPFAM" id="SSF48452">
    <property type="entry name" value="TPR-like"/>
    <property type="match status" value="1"/>
</dbReference>
<protein>
    <submittedName>
        <fullName evidence="7">Nodal modulator 1</fullName>
    </submittedName>
</protein>
<gene>
    <name evidence="7" type="ORF">F3Y22_tig00111398pilonHSYRG00175</name>
</gene>
<evidence type="ECO:0000256" key="3">
    <source>
        <dbReference type="ARBA" id="ARBA00022737"/>
    </source>
</evidence>
<dbReference type="Pfam" id="PF01535">
    <property type="entry name" value="PPR"/>
    <property type="match status" value="4"/>
</dbReference>
<dbReference type="Proteomes" id="UP000436088">
    <property type="component" value="Unassembled WGS sequence"/>
</dbReference>
<proteinExistence type="inferred from homology"/>
<dbReference type="NCBIfam" id="TIGR00756">
    <property type="entry name" value="PPR"/>
    <property type="match status" value="1"/>
</dbReference>
<dbReference type="AlphaFoldDB" id="A0A6A2Y5Q7"/>
<dbReference type="GO" id="GO:0005739">
    <property type="term" value="C:mitochondrion"/>
    <property type="evidence" value="ECO:0007669"/>
    <property type="project" value="UniProtKB-SubCell"/>
</dbReference>
<evidence type="ECO:0000256" key="2">
    <source>
        <dbReference type="ARBA" id="ARBA00007626"/>
    </source>
</evidence>
<evidence type="ECO:0000256" key="5">
    <source>
        <dbReference type="ARBA" id="ARBA00023128"/>
    </source>
</evidence>
<dbReference type="Gene3D" id="1.25.40.10">
    <property type="entry name" value="Tetratricopeptide repeat domain"/>
    <property type="match status" value="2"/>
</dbReference>
<organism evidence="7 8">
    <name type="scientific">Hibiscus syriacus</name>
    <name type="common">Rose of Sharon</name>
    <dbReference type="NCBI Taxonomy" id="106335"/>
    <lineage>
        <taxon>Eukaryota</taxon>
        <taxon>Viridiplantae</taxon>
        <taxon>Streptophyta</taxon>
        <taxon>Embryophyta</taxon>
        <taxon>Tracheophyta</taxon>
        <taxon>Spermatophyta</taxon>
        <taxon>Magnoliopsida</taxon>
        <taxon>eudicotyledons</taxon>
        <taxon>Gunneridae</taxon>
        <taxon>Pentapetalae</taxon>
        <taxon>rosids</taxon>
        <taxon>malvids</taxon>
        <taxon>Malvales</taxon>
        <taxon>Malvaceae</taxon>
        <taxon>Malvoideae</taxon>
        <taxon>Hibiscus</taxon>
    </lineage>
</organism>
<comment type="subcellular location">
    <subcellularLocation>
        <location evidence="1">Mitochondrion</location>
    </subcellularLocation>
</comment>
<name>A0A6A2Y5Q7_HIBSY</name>
<dbReference type="FunFam" id="1.25.40.10:FF:000385">
    <property type="entry name" value="Pentatricopeptide repeat-containing protein mitochondrial"/>
    <property type="match status" value="1"/>
</dbReference>
<feature type="repeat" description="PPR" evidence="6">
    <location>
        <begin position="137"/>
        <end position="171"/>
    </location>
</feature>
<sequence>MNFRNPIPLRSWLVRKLSTSAGQNATAEGAKVAVRNGNMLYTRLSALGATGGTVSETLNEFIMEGKKIRKDELTLCVKLLRKYRRYQHSLDIMEWMEKRNIHLSHIDHAVRLDLIAKTKGLAAAEDYLSALPPRAKNKMTYGSLLNCYCNNLMKDEALALFKKMDELKLIDNALPFNNIMCLYLRSGKPQKVPELIDQLKSRNITRSHFTYILWMQSYADLNDTKGVDSVLEELLNDSEDKCTWTTYSNLAAIYVKAGQFEKAELYLKKLETVKKPREREAFHFLISLYAGTSNRAEVYRLWEALKRVFSGVNNTSYLIMVQALANLKDFEGMKECFEEWETSCSIYDRRLASSTIRGYLSGDMLEEAQLVFDNAHTEAAVSEVKDRSPLSPETKKVFFDYFFNEGDVEAAEEFCKILKNNNGIDSEAYQWLLKTYVAAGKVVPDMRQRLEAYCIEISKELQDLVLKVCPE</sequence>
<accession>A0A6A2Y5Q7</accession>
<dbReference type="EMBL" id="VEPZ02001330">
    <property type="protein sequence ID" value="KAE8679590.1"/>
    <property type="molecule type" value="Genomic_DNA"/>
</dbReference>
<evidence type="ECO:0000313" key="7">
    <source>
        <dbReference type="EMBL" id="KAE8679590.1"/>
    </source>
</evidence>